<comment type="caution">
    <text evidence="3">The sequence shown here is derived from an EMBL/GenBank/DDBJ whole genome shotgun (WGS) entry which is preliminary data.</text>
</comment>
<keyword evidence="4" id="KW-1185">Reference proteome</keyword>
<keyword evidence="2" id="KW-0472">Membrane</keyword>
<evidence type="ECO:0000313" key="3">
    <source>
        <dbReference type="EMBL" id="TCD65532.1"/>
    </source>
</evidence>
<accession>A0A4R0RDX8</accession>
<evidence type="ECO:0000256" key="2">
    <source>
        <dbReference type="SAM" id="Phobius"/>
    </source>
</evidence>
<evidence type="ECO:0000313" key="4">
    <source>
        <dbReference type="Proteomes" id="UP000292702"/>
    </source>
</evidence>
<reference evidence="3 4" key="1">
    <citation type="submission" date="2018-11" db="EMBL/GenBank/DDBJ databases">
        <title>Genome assembly of Steccherinum ochraceum LE-BIN_3174, the white-rot fungus of the Steccherinaceae family (The Residual Polyporoid clade, Polyporales, Basidiomycota).</title>
        <authorList>
            <person name="Fedorova T.V."/>
            <person name="Glazunova O.A."/>
            <person name="Landesman E.O."/>
            <person name="Moiseenko K.V."/>
            <person name="Psurtseva N.V."/>
            <person name="Savinova O.S."/>
            <person name="Shakhova N.V."/>
            <person name="Tyazhelova T.V."/>
            <person name="Vasina D.V."/>
        </authorList>
    </citation>
    <scope>NUCLEOTIDE SEQUENCE [LARGE SCALE GENOMIC DNA]</scope>
    <source>
        <strain evidence="3 4">LE-BIN_3174</strain>
    </source>
</reference>
<sequence length="293" mass="32929">MHRLSFSRLVHHSIPTLSIFFQIISPFFIVITIYTLLEVVRVSWLLVKRLVDHLRPFHCRIEDTAATSDVYVDANDAIDCDGTRLANSFIAEDEDTVTLGPPKPRIRAKPASYGVVQAIKELSQGVWSGCQIFSNLPQTYLKYYYYGVAGQITIETESKTLISYRSLRPCTVESQAPDDFARAPSQPLGCSALVDTRTPIEDDDSESYELTMIRYELPKPIAPGLRRFYVTGAGVAYDMAGRLIPRRRTRRGKKKKAFGPGAGDGNKRSEKDEPSHLFLLVPLLLAAELFVFH</sequence>
<gene>
    <name evidence="3" type="ORF">EIP91_002541</name>
</gene>
<organism evidence="3 4">
    <name type="scientific">Steccherinum ochraceum</name>
    <dbReference type="NCBI Taxonomy" id="92696"/>
    <lineage>
        <taxon>Eukaryota</taxon>
        <taxon>Fungi</taxon>
        <taxon>Dikarya</taxon>
        <taxon>Basidiomycota</taxon>
        <taxon>Agaricomycotina</taxon>
        <taxon>Agaricomycetes</taxon>
        <taxon>Polyporales</taxon>
        <taxon>Steccherinaceae</taxon>
        <taxon>Steccherinum</taxon>
    </lineage>
</organism>
<keyword evidence="2" id="KW-0812">Transmembrane</keyword>
<dbReference type="Proteomes" id="UP000292702">
    <property type="component" value="Unassembled WGS sequence"/>
</dbReference>
<proteinExistence type="predicted"/>
<feature type="transmembrane region" description="Helical" evidence="2">
    <location>
        <begin position="20"/>
        <end position="40"/>
    </location>
</feature>
<keyword evidence="2" id="KW-1133">Transmembrane helix</keyword>
<dbReference type="EMBL" id="RWJN01000176">
    <property type="protein sequence ID" value="TCD65532.1"/>
    <property type="molecule type" value="Genomic_DNA"/>
</dbReference>
<protein>
    <submittedName>
        <fullName evidence="3">Uncharacterized protein</fullName>
    </submittedName>
</protein>
<name>A0A4R0RDX8_9APHY</name>
<feature type="region of interest" description="Disordered" evidence="1">
    <location>
        <begin position="249"/>
        <end position="271"/>
    </location>
</feature>
<evidence type="ECO:0000256" key="1">
    <source>
        <dbReference type="SAM" id="MobiDB-lite"/>
    </source>
</evidence>
<dbReference type="AlphaFoldDB" id="A0A4R0RDX8"/>